<organism evidence="2 3">
    <name type="scientific">Rhizobium paknamense</name>
    <dbReference type="NCBI Taxonomy" id="1206817"/>
    <lineage>
        <taxon>Bacteria</taxon>
        <taxon>Pseudomonadati</taxon>
        <taxon>Pseudomonadota</taxon>
        <taxon>Alphaproteobacteria</taxon>
        <taxon>Hyphomicrobiales</taxon>
        <taxon>Rhizobiaceae</taxon>
        <taxon>Rhizobium/Agrobacterium group</taxon>
        <taxon>Rhizobium</taxon>
    </lineage>
</organism>
<dbReference type="EMBL" id="JAUSWH010000002">
    <property type="protein sequence ID" value="MDQ0454527.1"/>
    <property type="molecule type" value="Genomic_DNA"/>
</dbReference>
<proteinExistence type="predicted"/>
<keyword evidence="3" id="KW-1185">Reference proteome</keyword>
<feature type="transmembrane region" description="Helical" evidence="1">
    <location>
        <begin position="42"/>
        <end position="60"/>
    </location>
</feature>
<dbReference type="RefSeq" id="WP_307156740.1">
    <property type="nucleotide sequence ID" value="NZ_JAUSWH010000002.1"/>
</dbReference>
<dbReference type="Proteomes" id="UP001235269">
    <property type="component" value="Unassembled WGS sequence"/>
</dbReference>
<keyword evidence="1" id="KW-1133">Transmembrane helix</keyword>
<sequence length="140" mass="14486">MGRAKAENAVLVSGTLPGANPVSVRTAGKRPETRQSKALKRLMVAWLLAAVFTGLLAVGVRPVEASVEDDAARVDTVETGSIATATHAAGHAIQAQAAGSLHVPDSLSVLADRRLLVVLAGLGLALVWINRLPPSKKDGR</sequence>
<comment type="caution">
    <text evidence="2">The sequence shown here is derived from an EMBL/GenBank/DDBJ whole genome shotgun (WGS) entry which is preliminary data.</text>
</comment>
<feature type="transmembrane region" description="Helical" evidence="1">
    <location>
        <begin position="115"/>
        <end position="132"/>
    </location>
</feature>
<keyword evidence="1" id="KW-0472">Membrane</keyword>
<protein>
    <submittedName>
        <fullName evidence="2">Uncharacterized protein</fullName>
    </submittedName>
</protein>
<evidence type="ECO:0000313" key="3">
    <source>
        <dbReference type="Proteomes" id="UP001235269"/>
    </source>
</evidence>
<gene>
    <name evidence="2" type="ORF">QO005_000854</name>
</gene>
<evidence type="ECO:0000256" key="1">
    <source>
        <dbReference type="SAM" id="Phobius"/>
    </source>
</evidence>
<reference evidence="2 3" key="1">
    <citation type="submission" date="2023-07" db="EMBL/GenBank/DDBJ databases">
        <title>Genomic Encyclopedia of Type Strains, Phase IV (KMG-IV): sequencing the most valuable type-strain genomes for metagenomic binning, comparative biology and taxonomic classification.</title>
        <authorList>
            <person name="Goeker M."/>
        </authorList>
    </citation>
    <scope>NUCLEOTIDE SEQUENCE [LARGE SCALE GENOMIC DNA]</scope>
    <source>
        <strain evidence="2 3">DSM 100301</strain>
    </source>
</reference>
<evidence type="ECO:0000313" key="2">
    <source>
        <dbReference type="EMBL" id="MDQ0454527.1"/>
    </source>
</evidence>
<name>A0ABU0I8I8_9HYPH</name>
<accession>A0ABU0I8I8</accession>
<keyword evidence="1" id="KW-0812">Transmembrane</keyword>